<dbReference type="InterPro" id="IPR024731">
    <property type="entry name" value="NELL2-like_EGF"/>
</dbReference>
<dbReference type="AlphaFoldDB" id="A0A0G4GSL2"/>
<dbReference type="Gene3D" id="2.60.120.260">
    <property type="entry name" value="Galactose-binding domain-like"/>
    <property type="match status" value="2"/>
</dbReference>
<dbReference type="EMBL" id="CDMZ01001510">
    <property type="protein sequence ID" value="CEM33663.1"/>
    <property type="molecule type" value="Genomic_DNA"/>
</dbReference>
<evidence type="ECO:0000256" key="4">
    <source>
        <dbReference type="PROSITE-ProRule" id="PRU00076"/>
    </source>
</evidence>
<evidence type="ECO:0000259" key="5">
    <source>
        <dbReference type="PROSITE" id="PS50026"/>
    </source>
</evidence>
<dbReference type="GO" id="GO:0005509">
    <property type="term" value="F:calcium ion binding"/>
    <property type="evidence" value="ECO:0007669"/>
    <property type="project" value="InterPro"/>
</dbReference>
<gene>
    <name evidence="6" type="ORF">Cvel_23215</name>
</gene>
<evidence type="ECO:0000256" key="1">
    <source>
        <dbReference type="ARBA" id="ARBA00022536"/>
    </source>
</evidence>
<dbReference type="Gene3D" id="2.10.25.10">
    <property type="entry name" value="Laminin"/>
    <property type="match status" value="1"/>
</dbReference>
<dbReference type="VEuPathDB" id="CryptoDB:Cvel_23215"/>
<comment type="caution">
    <text evidence="4">Lacks conserved residue(s) required for the propagation of feature annotation.</text>
</comment>
<keyword evidence="3" id="KW-1015">Disulfide bond</keyword>
<keyword evidence="1 4" id="KW-0245">EGF-like domain</keyword>
<evidence type="ECO:0000313" key="6">
    <source>
        <dbReference type="EMBL" id="CEM33663.1"/>
    </source>
</evidence>
<sequence>MSNTVWHGDASIYSVASDEWSPSSAFDKQAQGYVTLGTTNAPNTGQSSSGEGNVELVLHTPCSVAFSSYTVTSRGDQSHLAAAQSPAKMGVYGSTDGSSWTELGSYSGETSWGLGEAKTFSANSTLGLFNYFKFDIRKVSGSSDTAACVSDIELIGVVSDLCADSASHNCDGNATCTNAGSSFTCACNSGFTGDGVSSCSALTVIPPSDIGRGDTWTKDATVTHNSIYTLYKDYSGSVCSGRYRVKTNTDWFAQTGSGVAFSANEWPPSGIFDGNIATNNEKSGFVTGLPQPGTDAGSDADVQAILQTPCLFVLHQYAVQGRSGAGESIQNPSKMSVSGSYDCSGTWTELGSFEGEINWVSEETRTFRADSTLGAFNCFRFTAKRISQGADSHLAIGDIQLFGTEETNVAISYSDIGTGTSWTKDPSVTYNGVKTVYKDYAGSVCPGRFRAMSNVEWWDDNSWYSYGSAERPRAHSSTTRRTLGSAVWTISRT</sequence>
<accession>A0A0G4GSL2</accession>
<protein>
    <recommendedName>
        <fullName evidence="5">EGF-like domain-containing protein</fullName>
    </recommendedName>
</protein>
<organism evidence="6">
    <name type="scientific">Chromera velia CCMP2878</name>
    <dbReference type="NCBI Taxonomy" id="1169474"/>
    <lineage>
        <taxon>Eukaryota</taxon>
        <taxon>Sar</taxon>
        <taxon>Alveolata</taxon>
        <taxon>Colpodellida</taxon>
        <taxon>Chromeraceae</taxon>
        <taxon>Chromera</taxon>
    </lineage>
</organism>
<feature type="domain" description="EGF-like" evidence="5">
    <location>
        <begin position="158"/>
        <end position="200"/>
    </location>
</feature>
<keyword evidence="2" id="KW-0732">Signal</keyword>
<dbReference type="InterPro" id="IPR000742">
    <property type="entry name" value="EGF"/>
</dbReference>
<dbReference type="InterPro" id="IPR001881">
    <property type="entry name" value="EGF-like_Ca-bd_dom"/>
</dbReference>
<proteinExistence type="predicted"/>
<evidence type="ECO:0000256" key="2">
    <source>
        <dbReference type="ARBA" id="ARBA00022729"/>
    </source>
</evidence>
<evidence type="ECO:0000256" key="3">
    <source>
        <dbReference type="ARBA" id="ARBA00023157"/>
    </source>
</evidence>
<dbReference type="PROSITE" id="PS01186">
    <property type="entry name" value="EGF_2"/>
    <property type="match status" value="1"/>
</dbReference>
<dbReference type="PROSITE" id="PS00010">
    <property type="entry name" value="ASX_HYDROXYL"/>
    <property type="match status" value="1"/>
</dbReference>
<dbReference type="Pfam" id="PF12947">
    <property type="entry name" value="EGF_3"/>
    <property type="match status" value="1"/>
</dbReference>
<dbReference type="PhylomeDB" id="A0A0G4GSL2"/>
<dbReference type="SMART" id="SM00179">
    <property type="entry name" value="EGF_CA"/>
    <property type="match status" value="1"/>
</dbReference>
<dbReference type="CDD" id="cd00053">
    <property type="entry name" value="EGF"/>
    <property type="match status" value="1"/>
</dbReference>
<dbReference type="SMART" id="SM00181">
    <property type="entry name" value="EGF"/>
    <property type="match status" value="1"/>
</dbReference>
<dbReference type="PROSITE" id="PS50026">
    <property type="entry name" value="EGF_3"/>
    <property type="match status" value="1"/>
</dbReference>
<name>A0A0G4GSL2_9ALVE</name>
<reference evidence="6" key="1">
    <citation type="submission" date="2014-11" db="EMBL/GenBank/DDBJ databases">
        <authorList>
            <person name="Otto D Thomas"/>
            <person name="Naeem Raeece"/>
        </authorList>
    </citation>
    <scope>NUCLEOTIDE SEQUENCE</scope>
</reference>
<dbReference type="InterPro" id="IPR000152">
    <property type="entry name" value="EGF-type_Asp/Asn_hydroxyl_site"/>
</dbReference>